<accession>A0A0F9ZT77</accession>
<sequence length="290" mass="32987">MEDFIARKYRPNDIQKLSTDTQKIANILNDLFEARRANVLTPSGEELIAFFEQIADRALGETTNPLEMIMVTCPRYNEDGLSETADAYLSGLPRLTSIFTKYEIPFRGYILVDDAEERVASGEYLSRLGLTTESYKKECKRNVEAISRVLTEDDRFAQVSVQAFGEMFPDFINTVANLERQLFKLTKEDYELRLSLAGIAHSRLARHTKILGGQCDFSDSMYLAIHYSAEYMALGYLCRLYPGLRSNSFIVNYNSPNVGQFNTDLLSKCIKGSPLPEDLKNIPVFQVKLY</sequence>
<reference evidence="1 2" key="1">
    <citation type="journal article" date="2015" name="Nature">
        <title>rRNA introns, odd ribosomes, and small enigmatic genomes across a large radiation of phyla.</title>
        <authorList>
            <person name="Brown C.T."/>
            <person name="Hug L.A."/>
            <person name="Thomas B.C."/>
            <person name="Sharon I."/>
            <person name="Castelle C.J."/>
            <person name="Singh A."/>
            <person name="Wilkins M.J."/>
            <person name="Williams K.H."/>
            <person name="Banfield J.F."/>
        </authorList>
    </citation>
    <scope>NUCLEOTIDE SEQUENCE [LARGE SCALE GENOMIC DNA]</scope>
</reference>
<gene>
    <name evidence="1" type="ORF">UR38_C0004G0071</name>
</gene>
<name>A0A0F9ZT77_9BACT</name>
<evidence type="ECO:0000313" key="1">
    <source>
        <dbReference type="EMBL" id="KKP47528.1"/>
    </source>
</evidence>
<dbReference type="Proteomes" id="UP000033995">
    <property type="component" value="Unassembled WGS sequence"/>
</dbReference>
<evidence type="ECO:0000313" key="2">
    <source>
        <dbReference type="Proteomes" id="UP000033995"/>
    </source>
</evidence>
<dbReference type="EMBL" id="LBOZ01000004">
    <property type="protein sequence ID" value="KKP47528.1"/>
    <property type="molecule type" value="Genomic_DNA"/>
</dbReference>
<organism evidence="1 2">
    <name type="scientific">Candidatus Woesebacteria bacterium GW2011_GWA2_33_28</name>
    <dbReference type="NCBI Taxonomy" id="1618561"/>
    <lineage>
        <taxon>Bacteria</taxon>
        <taxon>Candidatus Woeseibacteriota</taxon>
    </lineage>
</organism>
<proteinExistence type="predicted"/>
<protein>
    <submittedName>
        <fullName evidence="1">Uncharacterized protein</fullName>
    </submittedName>
</protein>
<comment type="caution">
    <text evidence="1">The sequence shown here is derived from an EMBL/GenBank/DDBJ whole genome shotgun (WGS) entry which is preliminary data.</text>
</comment>
<dbReference type="AlphaFoldDB" id="A0A0F9ZT77"/>